<reference evidence="2 3" key="1">
    <citation type="journal article" date="2018" name="Nat. Ecol. Evol.">
        <title>Pezizomycetes genomes reveal the molecular basis of ectomycorrhizal truffle lifestyle.</title>
        <authorList>
            <person name="Murat C."/>
            <person name="Payen T."/>
            <person name="Noel B."/>
            <person name="Kuo A."/>
            <person name="Morin E."/>
            <person name="Chen J."/>
            <person name="Kohler A."/>
            <person name="Krizsan K."/>
            <person name="Balestrini R."/>
            <person name="Da Silva C."/>
            <person name="Montanini B."/>
            <person name="Hainaut M."/>
            <person name="Levati E."/>
            <person name="Barry K.W."/>
            <person name="Belfiori B."/>
            <person name="Cichocki N."/>
            <person name="Clum A."/>
            <person name="Dockter R.B."/>
            <person name="Fauchery L."/>
            <person name="Guy J."/>
            <person name="Iotti M."/>
            <person name="Le Tacon F."/>
            <person name="Lindquist E.A."/>
            <person name="Lipzen A."/>
            <person name="Malagnac F."/>
            <person name="Mello A."/>
            <person name="Molinier V."/>
            <person name="Miyauchi S."/>
            <person name="Poulain J."/>
            <person name="Riccioni C."/>
            <person name="Rubini A."/>
            <person name="Sitrit Y."/>
            <person name="Splivallo R."/>
            <person name="Traeger S."/>
            <person name="Wang M."/>
            <person name="Zifcakova L."/>
            <person name="Wipf D."/>
            <person name="Zambonelli A."/>
            <person name="Paolocci F."/>
            <person name="Nowrousian M."/>
            <person name="Ottonello S."/>
            <person name="Baldrian P."/>
            <person name="Spatafora J.W."/>
            <person name="Henrissat B."/>
            <person name="Nagy L.G."/>
            <person name="Aury J.M."/>
            <person name="Wincker P."/>
            <person name="Grigoriev I.V."/>
            <person name="Bonfante P."/>
            <person name="Martin F.M."/>
        </authorList>
    </citation>
    <scope>NUCLEOTIDE SEQUENCE [LARGE SCALE GENOMIC DNA]</scope>
    <source>
        <strain evidence="2 3">120613-1</strain>
    </source>
</reference>
<evidence type="ECO:0000256" key="1">
    <source>
        <dbReference type="SAM" id="MobiDB-lite"/>
    </source>
</evidence>
<accession>A0A3N4ITY4</accession>
<feature type="region of interest" description="Disordered" evidence="1">
    <location>
        <begin position="1"/>
        <end position="27"/>
    </location>
</feature>
<dbReference type="OrthoDB" id="5153223at2759"/>
<dbReference type="EMBL" id="ML120582">
    <property type="protein sequence ID" value="RPA89409.1"/>
    <property type="molecule type" value="Genomic_DNA"/>
</dbReference>
<dbReference type="AlphaFoldDB" id="A0A3N4ITY4"/>
<keyword evidence="3" id="KW-1185">Reference proteome</keyword>
<sequence>MFRMCGEDDDSLYGETNVGEEEKRMKEVAPEEKYPWIEENQEQKKKGLREVEDIEVIEGIKDMDIAGGPKSLFAYLKHAASETGNSHMTAYLYCQEYYKKTIGKVHIEGNCQIPLCVLCEGLDRGIPENGNEERAEEQNVVRVREFMEMSERMKRESRRGEEEVLEVEHENDEWDMIFGKSEVYPTEHRPFHSCRDRDEKTDLRVVEEWYQQAGIKVGSTISGEMLDSIKRLLYT</sequence>
<gene>
    <name evidence="2" type="ORF">L873DRAFT_1890524</name>
</gene>
<dbReference type="Proteomes" id="UP000276215">
    <property type="component" value="Unassembled WGS sequence"/>
</dbReference>
<name>A0A3N4ITY4_9PEZI</name>
<organism evidence="2 3">
    <name type="scientific">Choiromyces venosus 120613-1</name>
    <dbReference type="NCBI Taxonomy" id="1336337"/>
    <lineage>
        <taxon>Eukaryota</taxon>
        <taxon>Fungi</taxon>
        <taxon>Dikarya</taxon>
        <taxon>Ascomycota</taxon>
        <taxon>Pezizomycotina</taxon>
        <taxon>Pezizomycetes</taxon>
        <taxon>Pezizales</taxon>
        <taxon>Tuberaceae</taxon>
        <taxon>Choiromyces</taxon>
    </lineage>
</organism>
<evidence type="ECO:0000313" key="2">
    <source>
        <dbReference type="EMBL" id="RPA89409.1"/>
    </source>
</evidence>
<proteinExistence type="predicted"/>
<evidence type="ECO:0000313" key="3">
    <source>
        <dbReference type="Proteomes" id="UP000276215"/>
    </source>
</evidence>
<protein>
    <submittedName>
        <fullName evidence="2">Uncharacterized protein</fullName>
    </submittedName>
</protein>